<dbReference type="AlphaFoldDB" id="A0AAV5KDI0"/>
<name>A0AAV5KDI0_9ROSI</name>
<protein>
    <submittedName>
        <fullName evidence="1">Uncharacterized protein</fullName>
    </submittedName>
</protein>
<accession>A0AAV5KDI0</accession>
<keyword evidence="2" id="KW-1185">Reference proteome</keyword>
<reference evidence="1 2" key="1">
    <citation type="journal article" date="2021" name="Commun. Biol.">
        <title>The genome of Shorea leprosula (Dipterocarpaceae) highlights the ecological relevance of drought in aseasonal tropical rainforests.</title>
        <authorList>
            <person name="Ng K.K.S."/>
            <person name="Kobayashi M.J."/>
            <person name="Fawcett J.A."/>
            <person name="Hatakeyama M."/>
            <person name="Paape T."/>
            <person name="Ng C.H."/>
            <person name="Ang C.C."/>
            <person name="Tnah L.H."/>
            <person name="Lee C.T."/>
            <person name="Nishiyama T."/>
            <person name="Sese J."/>
            <person name="O'Brien M.J."/>
            <person name="Copetti D."/>
            <person name="Mohd Noor M.I."/>
            <person name="Ong R.C."/>
            <person name="Putra M."/>
            <person name="Sireger I.Z."/>
            <person name="Indrioko S."/>
            <person name="Kosugi Y."/>
            <person name="Izuno A."/>
            <person name="Isagi Y."/>
            <person name="Lee S.L."/>
            <person name="Shimizu K.K."/>
        </authorList>
    </citation>
    <scope>NUCLEOTIDE SEQUENCE [LARGE SCALE GENOMIC DNA]</scope>
    <source>
        <strain evidence="1">214</strain>
    </source>
</reference>
<dbReference type="Proteomes" id="UP001054252">
    <property type="component" value="Unassembled WGS sequence"/>
</dbReference>
<comment type="caution">
    <text evidence="1">The sequence shown here is derived from an EMBL/GenBank/DDBJ whole genome shotgun (WGS) entry which is preliminary data.</text>
</comment>
<evidence type="ECO:0000313" key="1">
    <source>
        <dbReference type="EMBL" id="GKV22641.1"/>
    </source>
</evidence>
<gene>
    <name evidence="1" type="ORF">SLEP1_g32493</name>
</gene>
<sequence>MESGEIETFLNRVHLIEDEDGFLPLLSIWKLDDSWSEKLQLVGKFFFPRKGFIRGRLVLRIH</sequence>
<evidence type="ECO:0000313" key="2">
    <source>
        <dbReference type="Proteomes" id="UP001054252"/>
    </source>
</evidence>
<dbReference type="EMBL" id="BPVZ01000061">
    <property type="protein sequence ID" value="GKV22641.1"/>
    <property type="molecule type" value="Genomic_DNA"/>
</dbReference>
<proteinExistence type="predicted"/>
<organism evidence="1 2">
    <name type="scientific">Rubroshorea leprosula</name>
    <dbReference type="NCBI Taxonomy" id="152421"/>
    <lineage>
        <taxon>Eukaryota</taxon>
        <taxon>Viridiplantae</taxon>
        <taxon>Streptophyta</taxon>
        <taxon>Embryophyta</taxon>
        <taxon>Tracheophyta</taxon>
        <taxon>Spermatophyta</taxon>
        <taxon>Magnoliopsida</taxon>
        <taxon>eudicotyledons</taxon>
        <taxon>Gunneridae</taxon>
        <taxon>Pentapetalae</taxon>
        <taxon>rosids</taxon>
        <taxon>malvids</taxon>
        <taxon>Malvales</taxon>
        <taxon>Dipterocarpaceae</taxon>
        <taxon>Rubroshorea</taxon>
    </lineage>
</organism>